<dbReference type="Proteomes" id="UP000828390">
    <property type="component" value="Unassembled WGS sequence"/>
</dbReference>
<evidence type="ECO:0000313" key="2">
    <source>
        <dbReference type="EMBL" id="KAH3714940.1"/>
    </source>
</evidence>
<gene>
    <name evidence="2" type="ORF">DPMN_057643</name>
</gene>
<feature type="region of interest" description="Disordered" evidence="1">
    <location>
        <begin position="1"/>
        <end position="85"/>
    </location>
</feature>
<dbReference type="EMBL" id="JAIWYP010000013">
    <property type="protein sequence ID" value="KAH3714940.1"/>
    <property type="molecule type" value="Genomic_DNA"/>
</dbReference>
<sequence length="85" mass="10435">MRIPSGSVLNGDNFLRLEKPDDKQLRQNNFKEKTEKLRERERREKKREREREREREKRDEGERARREKEREIQRASAISLLAIES</sequence>
<accession>A0A9D4C0J6</accession>
<keyword evidence="3" id="KW-1185">Reference proteome</keyword>
<reference evidence="2" key="2">
    <citation type="submission" date="2020-11" db="EMBL/GenBank/DDBJ databases">
        <authorList>
            <person name="McCartney M.A."/>
            <person name="Auch B."/>
            <person name="Kono T."/>
            <person name="Mallez S."/>
            <person name="Becker A."/>
            <person name="Gohl D.M."/>
            <person name="Silverstein K.A.T."/>
            <person name="Koren S."/>
            <person name="Bechman K.B."/>
            <person name="Herman A."/>
            <person name="Abrahante J.E."/>
            <person name="Garbe J."/>
        </authorList>
    </citation>
    <scope>NUCLEOTIDE SEQUENCE</scope>
    <source>
        <strain evidence="2">Duluth1</strain>
        <tissue evidence="2">Whole animal</tissue>
    </source>
</reference>
<protein>
    <submittedName>
        <fullName evidence="2">Uncharacterized protein</fullName>
    </submittedName>
</protein>
<dbReference type="AlphaFoldDB" id="A0A9D4C0J6"/>
<name>A0A9D4C0J6_DREPO</name>
<comment type="caution">
    <text evidence="2">The sequence shown here is derived from an EMBL/GenBank/DDBJ whole genome shotgun (WGS) entry which is preliminary data.</text>
</comment>
<proteinExistence type="predicted"/>
<evidence type="ECO:0000256" key="1">
    <source>
        <dbReference type="SAM" id="MobiDB-lite"/>
    </source>
</evidence>
<reference evidence="2" key="1">
    <citation type="journal article" date="2019" name="bioRxiv">
        <title>The Genome of the Zebra Mussel, Dreissena polymorpha: A Resource for Invasive Species Research.</title>
        <authorList>
            <person name="McCartney M.A."/>
            <person name="Auch B."/>
            <person name="Kono T."/>
            <person name="Mallez S."/>
            <person name="Zhang Y."/>
            <person name="Obille A."/>
            <person name="Becker A."/>
            <person name="Abrahante J.E."/>
            <person name="Garbe J."/>
            <person name="Badalamenti J.P."/>
            <person name="Herman A."/>
            <person name="Mangelson H."/>
            <person name="Liachko I."/>
            <person name="Sullivan S."/>
            <person name="Sone E.D."/>
            <person name="Koren S."/>
            <person name="Silverstein K.A.T."/>
            <person name="Beckman K.B."/>
            <person name="Gohl D.M."/>
        </authorList>
    </citation>
    <scope>NUCLEOTIDE SEQUENCE</scope>
    <source>
        <strain evidence="2">Duluth1</strain>
        <tissue evidence="2">Whole animal</tissue>
    </source>
</reference>
<feature type="compositionally biased region" description="Basic and acidic residues" evidence="1">
    <location>
        <begin position="15"/>
        <end position="73"/>
    </location>
</feature>
<organism evidence="2 3">
    <name type="scientific">Dreissena polymorpha</name>
    <name type="common">Zebra mussel</name>
    <name type="synonym">Mytilus polymorpha</name>
    <dbReference type="NCBI Taxonomy" id="45954"/>
    <lineage>
        <taxon>Eukaryota</taxon>
        <taxon>Metazoa</taxon>
        <taxon>Spiralia</taxon>
        <taxon>Lophotrochozoa</taxon>
        <taxon>Mollusca</taxon>
        <taxon>Bivalvia</taxon>
        <taxon>Autobranchia</taxon>
        <taxon>Heteroconchia</taxon>
        <taxon>Euheterodonta</taxon>
        <taxon>Imparidentia</taxon>
        <taxon>Neoheterodontei</taxon>
        <taxon>Myida</taxon>
        <taxon>Dreissenoidea</taxon>
        <taxon>Dreissenidae</taxon>
        <taxon>Dreissena</taxon>
    </lineage>
</organism>
<evidence type="ECO:0000313" key="3">
    <source>
        <dbReference type="Proteomes" id="UP000828390"/>
    </source>
</evidence>